<dbReference type="GO" id="GO:0046872">
    <property type="term" value="F:metal ion binding"/>
    <property type="evidence" value="ECO:0007669"/>
    <property type="project" value="TreeGrafter"/>
</dbReference>
<evidence type="ECO:0000256" key="2">
    <source>
        <dbReference type="ARBA" id="ARBA00012220"/>
    </source>
</evidence>
<dbReference type="NCBIfam" id="NF002688">
    <property type="entry name" value="PRK02471.1"/>
    <property type="match status" value="1"/>
</dbReference>
<evidence type="ECO:0000256" key="8">
    <source>
        <dbReference type="RuleBase" id="RU003544"/>
    </source>
</evidence>
<evidence type="ECO:0000256" key="9">
    <source>
        <dbReference type="RuleBase" id="RU004391"/>
    </source>
</evidence>
<comment type="catalytic activity">
    <reaction evidence="7 9">
        <text>L-cysteine + L-glutamate + ATP = gamma-L-glutamyl-L-cysteine + ADP + phosphate + H(+)</text>
        <dbReference type="Rhea" id="RHEA:13285"/>
        <dbReference type="ChEBI" id="CHEBI:15378"/>
        <dbReference type="ChEBI" id="CHEBI:29985"/>
        <dbReference type="ChEBI" id="CHEBI:30616"/>
        <dbReference type="ChEBI" id="CHEBI:35235"/>
        <dbReference type="ChEBI" id="CHEBI:43474"/>
        <dbReference type="ChEBI" id="CHEBI:58173"/>
        <dbReference type="ChEBI" id="CHEBI:456216"/>
        <dbReference type="EC" id="6.3.2.2"/>
    </reaction>
</comment>
<comment type="pathway">
    <text evidence="1 9">Sulfur metabolism; glutathione biosynthesis; glutathione from L-cysteine and L-glutamate: step 1/2.</text>
</comment>
<comment type="similarity">
    <text evidence="8">Belongs to the glutamate--cysteine ligase type 1 family.</text>
</comment>
<accession>A0A0R2B2V8</accession>
<evidence type="ECO:0000256" key="4">
    <source>
        <dbReference type="ARBA" id="ARBA00022684"/>
    </source>
</evidence>
<dbReference type="InterPro" id="IPR014746">
    <property type="entry name" value="Gln_synth/guanido_kin_cat_dom"/>
</dbReference>
<dbReference type="Proteomes" id="UP000051845">
    <property type="component" value="Unassembled WGS sequence"/>
</dbReference>
<dbReference type="GO" id="GO:0005524">
    <property type="term" value="F:ATP binding"/>
    <property type="evidence" value="ECO:0007669"/>
    <property type="project" value="UniProtKB-KW"/>
</dbReference>
<name>A0A0R2B2V8_SECCO</name>
<proteinExistence type="inferred from homology"/>
<evidence type="ECO:0000256" key="3">
    <source>
        <dbReference type="ARBA" id="ARBA00022598"/>
    </source>
</evidence>
<dbReference type="InterPro" id="IPR007370">
    <property type="entry name" value="Glu_cys_ligase"/>
</dbReference>
<sequence>MNMQEMLRQANVAGSFAQCKMGIEREGQRATIKGQLAATDHPQRLGNRSYHPYIQTDFAETQLELITPVCTRTTDLIGWLELLHTSAQTAMAPDEVIWPISMPPALPKNETDIALAKLTDAHDVAYRKHLADVYGRRKQMVSGIHFNFEFDPALVKQLFDLQTNITDLPDFKTALYFKVTRNYLRYQWLITYLMGVSPTSESGYFTDQNRPAEPVRSLRNSSYGYTNGPDVHVSYADMDHYLADLDRLEAAGILSEDKEFYAPVRLRGGQAVHDLRTSGVDYLEVRNIDLNPFSPYGINSAQITFLRCFMLTLLWLDEEQPADDWVATGFKINDEVALEKPTTVSAYVDEGDMLINAMAEMSHALQLPLSATLFNDARYALHRPEKTPAYMLYTQSQLSSQQQLATGLAIRNKQAANTATNRFMAANIPLRVLLVNAVKRGLTITFTNHAKTAFKLTFNGREIYVSDRGTSQDGDTWQPVTKETPLPVTVAHTLGISWRGDKPAI</sequence>
<keyword evidence="3 8" id="KW-0436">Ligase</keyword>
<comment type="caution">
    <text evidence="11">The sequence shown here is derived from an EMBL/GenBank/DDBJ whole genome shotgun (WGS) entry which is preliminary data.</text>
</comment>
<dbReference type="PATRIC" id="fig|1423733.4.peg.992"/>
<dbReference type="UniPathway" id="UPA00142">
    <property type="reaction ID" value="UER00209"/>
</dbReference>
<keyword evidence="6" id="KW-0067">ATP-binding</keyword>
<dbReference type="PANTHER" id="PTHR38761">
    <property type="entry name" value="GLUTAMATE--CYSTEINE LIGASE"/>
    <property type="match status" value="1"/>
</dbReference>
<dbReference type="PANTHER" id="PTHR38761:SF1">
    <property type="entry name" value="GLUTAMATE--CYSTEINE LIGASE"/>
    <property type="match status" value="1"/>
</dbReference>
<dbReference type="SUPFAM" id="SSF55931">
    <property type="entry name" value="Glutamine synthetase/guanido kinase"/>
    <property type="match status" value="1"/>
</dbReference>
<dbReference type="AlphaFoldDB" id="A0A0R2B2V8"/>
<keyword evidence="4 8" id="KW-0317">Glutathione biosynthesis</keyword>
<gene>
    <name evidence="11" type="ORF">FC82_GL000941</name>
</gene>
<evidence type="ECO:0000256" key="1">
    <source>
        <dbReference type="ARBA" id="ARBA00005006"/>
    </source>
</evidence>
<dbReference type="EC" id="6.3.2.2" evidence="2 9"/>
<feature type="domain" description="Glutamate--cysteine ligase" evidence="10">
    <location>
        <begin position="6"/>
        <end position="247"/>
    </location>
</feature>
<evidence type="ECO:0000256" key="5">
    <source>
        <dbReference type="ARBA" id="ARBA00022741"/>
    </source>
</evidence>
<dbReference type="GO" id="GO:0005829">
    <property type="term" value="C:cytosol"/>
    <property type="evidence" value="ECO:0007669"/>
    <property type="project" value="TreeGrafter"/>
</dbReference>
<evidence type="ECO:0000256" key="7">
    <source>
        <dbReference type="ARBA" id="ARBA00048819"/>
    </source>
</evidence>
<dbReference type="EMBL" id="AYYR01000116">
    <property type="protein sequence ID" value="KRM73869.1"/>
    <property type="molecule type" value="Genomic_DNA"/>
</dbReference>
<evidence type="ECO:0000259" key="10">
    <source>
        <dbReference type="Pfam" id="PF04262"/>
    </source>
</evidence>
<protein>
    <recommendedName>
        <fullName evidence="2 9">Glutamate--cysteine ligase</fullName>
        <ecNumber evidence="2 9">6.3.2.2</ecNumber>
    </recommendedName>
</protein>
<dbReference type="Pfam" id="PF04262">
    <property type="entry name" value="Glu_cys_ligase"/>
    <property type="match status" value="2"/>
</dbReference>
<keyword evidence="5" id="KW-0547">Nucleotide-binding</keyword>
<evidence type="ECO:0000256" key="6">
    <source>
        <dbReference type="ARBA" id="ARBA00022840"/>
    </source>
</evidence>
<evidence type="ECO:0000313" key="11">
    <source>
        <dbReference type="EMBL" id="KRM73869.1"/>
    </source>
</evidence>
<dbReference type="RefSeq" id="WP_056997373.1">
    <property type="nucleotide sequence ID" value="NZ_AYYR01000116.1"/>
</dbReference>
<dbReference type="GO" id="GO:0006750">
    <property type="term" value="P:glutathione biosynthetic process"/>
    <property type="evidence" value="ECO:0007669"/>
    <property type="project" value="UniProtKB-UniPathway"/>
</dbReference>
<dbReference type="GO" id="GO:0004357">
    <property type="term" value="F:glutamate-cysteine ligase activity"/>
    <property type="evidence" value="ECO:0007669"/>
    <property type="project" value="UniProtKB-EC"/>
</dbReference>
<reference evidence="11 12" key="1">
    <citation type="journal article" date="2015" name="Genome Announc.">
        <title>Expanding the biotechnology potential of lactobacilli through comparative genomics of 213 strains and associated genera.</title>
        <authorList>
            <person name="Sun Z."/>
            <person name="Harris H.M."/>
            <person name="McCann A."/>
            <person name="Guo C."/>
            <person name="Argimon S."/>
            <person name="Zhang W."/>
            <person name="Yang X."/>
            <person name="Jeffery I.B."/>
            <person name="Cooney J.C."/>
            <person name="Kagawa T.F."/>
            <person name="Liu W."/>
            <person name="Song Y."/>
            <person name="Salvetti E."/>
            <person name="Wrobel A."/>
            <person name="Rasinkangas P."/>
            <person name="Parkhill J."/>
            <person name="Rea M.C."/>
            <person name="O'Sullivan O."/>
            <person name="Ritari J."/>
            <person name="Douillard F.P."/>
            <person name="Paul Ross R."/>
            <person name="Yang R."/>
            <person name="Briner A.E."/>
            <person name="Felis G.E."/>
            <person name="de Vos W.M."/>
            <person name="Barrangou R."/>
            <person name="Klaenhammer T.R."/>
            <person name="Caufield P.W."/>
            <person name="Cui Y."/>
            <person name="Zhang H."/>
            <person name="O'Toole P.W."/>
        </authorList>
    </citation>
    <scope>NUCLEOTIDE SEQUENCE [LARGE SCALE GENOMIC DNA]</scope>
    <source>
        <strain evidence="11 12">DSM 20515</strain>
    </source>
</reference>
<organism evidence="11 12">
    <name type="scientific">Secundilactobacillus collinoides DSM 20515 = JCM 1123</name>
    <dbReference type="NCBI Taxonomy" id="1423733"/>
    <lineage>
        <taxon>Bacteria</taxon>
        <taxon>Bacillati</taxon>
        <taxon>Bacillota</taxon>
        <taxon>Bacilli</taxon>
        <taxon>Lactobacillales</taxon>
        <taxon>Lactobacillaceae</taxon>
        <taxon>Secundilactobacillus</taxon>
    </lineage>
</organism>
<dbReference type="InterPro" id="IPR006334">
    <property type="entry name" value="Glut_cys_ligase"/>
</dbReference>
<evidence type="ECO:0000313" key="12">
    <source>
        <dbReference type="Proteomes" id="UP000051845"/>
    </source>
</evidence>
<feature type="domain" description="Glutamate--cysteine ligase" evidence="10">
    <location>
        <begin position="252"/>
        <end position="319"/>
    </location>
</feature>
<dbReference type="Gene3D" id="3.30.590.20">
    <property type="match status" value="1"/>
</dbReference>